<accession>A0AC35GI97</accession>
<sequence length="79" mass="8557">MGIEFSSDKIVMIGDDVRDDVNGALGIGYKAILVKTGKYRQGDENKIDSSKKGNATVFESVTHAIEAILENDGKKFFGC</sequence>
<organism evidence="1 2">
    <name type="scientific">Panagrolaimus sp. PS1159</name>
    <dbReference type="NCBI Taxonomy" id="55785"/>
    <lineage>
        <taxon>Eukaryota</taxon>
        <taxon>Metazoa</taxon>
        <taxon>Ecdysozoa</taxon>
        <taxon>Nematoda</taxon>
        <taxon>Chromadorea</taxon>
        <taxon>Rhabditida</taxon>
        <taxon>Tylenchina</taxon>
        <taxon>Panagrolaimomorpha</taxon>
        <taxon>Panagrolaimoidea</taxon>
        <taxon>Panagrolaimidae</taxon>
        <taxon>Panagrolaimus</taxon>
    </lineage>
</organism>
<proteinExistence type="predicted"/>
<protein>
    <submittedName>
        <fullName evidence="2">Phospholysine phosphohistidine inorganic pyrophosphate phosphatase</fullName>
    </submittedName>
</protein>
<name>A0AC35GI97_9BILA</name>
<evidence type="ECO:0000313" key="2">
    <source>
        <dbReference type="WBParaSite" id="PS1159_v2.g5705.t1"/>
    </source>
</evidence>
<dbReference type="Proteomes" id="UP000887580">
    <property type="component" value="Unplaced"/>
</dbReference>
<evidence type="ECO:0000313" key="1">
    <source>
        <dbReference type="Proteomes" id="UP000887580"/>
    </source>
</evidence>
<dbReference type="WBParaSite" id="PS1159_v2.g5705.t1">
    <property type="protein sequence ID" value="PS1159_v2.g5705.t1"/>
    <property type="gene ID" value="PS1159_v2.g5705"/>
</dbReference>
<reference evidence="2" key="1">
    <citation type="submission" date="2022-11" db="UniProtKB">
        <authorList>
            <consortium name="WormBaseParasite"/>
        </authorList>
    </citation>
    <scope>IDENTIFICATION</scope>
</reference>